<comment type="similarity">
    <text evidence="7">Belongs to the major facilitator superfamily. Sugar transporter (TC 2.A.1.1) family.</text>
</comment>
<evidence type="ECO:0000256" key="3">
    <source>
        <dbReference type="ARBA" id="ARBA00022475"/>
    </source>
</evidence>
<dbReference type="NCBIfam" id="TIGR00879">
    <property type="entry name" value="SP"/>
    <property type="match status" value="1"/>
</dbReference>
<dbReference type="EMBL" id="PZQS01000002">
    <property type="protein sequence ID" value="PVD36239.1"/>
    <property type="molecule type" value="Genomic_DNA"/>
</dbReference>
<accession>A0A2T7PS40</accession>
<dbReference type="AlphaFoldDB" id="A0A2T7PS40"/>
<dbReference type="PROSITE" id="PS00217">
    <property type="entry name" value="SUGAR_TRANSPORT_2"/>
    <property type="match status" value="1"/>
</dbReference>
<gene>
    <name evidence="11" type="ORF">C0Q70_03217</name>
</gene>
<name>A0A2T7PS40_POMCA</name>
<feature type="transmembrane region" description="Helical" evidence="9">
    <location>
        <begin position="245"/>
        <end position="265"/>
    </location>
</feature>
<dbReference type="FunFam" id="1.20.1250.20:FF:001511">
    <property type="entry name" value="Solute carrier family 2, facilitated glucose transporter member 5"/>
    <property type="match status" value="1"/>
</dbReference>
<evidence type="ECO:0000256" key="5">
    <source>
        <dbReference type="ARBA" id="ARBA00022989"/>
    </source>
</evidence>
<feature type="transmembrane region" description="Helical" evidence="9">
    <location>
        <begin position="184"/>
        <end position="201"/>
    </location>
</feature>
<comment type="subcellular location">
    <subcellularLocation>
        <location evidence="1">Cell membrane</location>
        <topology evidence="1">Multi-pass membrane protein</topology>
    </subcellularLocation>
</comment>
<feature type="transmembrane region" description="Helical" evidence="9">
    <location>
        <begin position="101"/>
        <end position="118"/>
    </location>
</feature>
<dbReference type="PROSITE" id="PS50850">
    <property type="entry name" value="MFS"/>
    <property type="match status" value="1"/>
</dbReference>
<keyword evidence="4 9" id="KW-0812">Transmembrane</keyword>
<feature type="transmembrane region" description="Helical" evidence="9">
    <location>
        <begin position="277"/>
        <end position="296"/>
    </location>
</feature>
<reference evidence="11 12" key="1">
    <citation type="submission" date="2018-04" db="EMBL/GenBank/DDBJ databases">
        <title>The genome of golden apple snail Pomacea canaliculata provides insight into stress tolerance and invasive adaptation.</title>
        <authorList>
            <person name="Liu C."/>
            <person name="Liu B."/>
            <person name="Ren Y."/>
            <person name="Zhang Y."/>
            <person name="Wang H."/>
            <person name="Li S."/>
            <person name="Jiang F."/>
            <person name="Yin L."/>
            <person name="Zhang G."/>
            <person name="Qian W."/>
            <person name="Fan W."/>
        </authorList>
    </citation>
    <scope>NUCLEOTIDE SEQUENCE [LARGE SCALE GENOMIC DNA]</scope>
    <source>
        <strain evidence="11">SZHN2017</strain>
        <tissue evidence="11">Muscle</tissue>
    </source>
</reference>
<evidence type="ECO:0000259" key="10">
    <source>
        <dbReference type="PROSITE" id="PS50850"/>
    </source>
</evidence>
<dbReference type="GO" id="GO:0005353">
    <property type="term" value="F:fructose transmembrane transporter activity"/>
    <property type="evidence" value="ECO:0007669"/>
    <property type="project" value="UniProtKB-ARBA"/>
</dbReference>
<feature type="compositionally biased region" description="Polar residues" evidence="8">
    <location>
        <begin position="564"/>
        <end position="578"/>
    </location>
</feature>
<dbReference type="PRINTS" id="PR00171">
    <property type="entry name" value="SUGRTRNSPORT"/>
</dbReference>
<dbReference type="Pfam" id="PF00083">
    <property type="entry name" value="Sugar_tr"/>
    <property type="match status" value="1"/>
</dbReference>
<dbReference type="InterPro" id="IPR003663">
    <property type="entry name" value="Sugar/inositol_transpt"/>
</dbReference>
<evidence type="ECO:0000313" key="11">
    <source>
        <dbReference type="EMBL" id="PVD36239.1"/>
    </source>
</evidence>
<feature type="transmembrane region" description="Helical" evidence="9">
    <location>
        <begin position="430"/>
        <end position="448"/>
    </location>
</feature>
<dbReference type="PROSITE" id="PS00216">
    <property type="entry name" value="SUGAR_TRANSPORT_1"/>
    <property type="match status" value="1"/>
</dbReference>
<dbReference type="InterPro" id="IPR036259">
    <property type="entry name" value="MFS_trans_sf"/>
</dbReference>
<dbReference type="InterPro" id="IPR005829">
    <property type="entry name" value="Sugar_transporter_CS"/>
</dbReference>
<dbReference type="PANTHER" id="PTHR23503">
    <property type="entry name" value="SOLUTE CARRIER FAMILY 2"/>
    <property type="match status" value="1"/>
</dbReference>
<dbReference type="GO" id="GO:0005886">
    <property type="term" value="C:plasma membrane"/>
    <property type="evidence" value="ECO:0007669"/>
    <property type="project" value="UniProtKB-SubCell"/>
</dbReference>
<dbReference type="Proteomes" id="UP000245119">
    <property type="component" value="Linkage Group LG2"/>
</dbReference>
<evidence type="ECO:0000256" key="2">
    <source>
        <dbReference type="ARBA" id="ARBA00022448"/>
    </source>
</evidence>
<evidence type="ECO:0000256" key="9">
    <source>
        <dbReference type="SAM" id="Phobius"/>
    </source>
</evidence>
<evidence type="ECO:0000256" key="6">
    <source>
        <dbReference type="ARBA" id="ARBA00023136"/>
    </source>
</evidence>
<sequence length="586" mass="63207">MQQMPLSPQQQGGDSSLCVEATPVRQKEDSNDLRKGFNISCVVVLIVDCCAQRGGGQASRDLFDKSKYQSISSEKTNFHDMESKTLQATIVPSRGRVTGRLMLAVLYAVMGSLCFGYNTGVINVPEKNIKDFVNKTDWDRSGSPASSDRVTCLYALIVAIFAVGGCVGGILAGAWSNFFGRKHGMAISAVVGVVGAALMYFSKQAAAYEMIIVGRLVIGFSSGLYTGLTPMYLSEVSSLHIRGALGVLHQLGVVCGILLSQILGFPEILGTDDYWEILLGLTIVPCVVQLLLLPVCPESPRFLLIAKEQEEEARRVLRMLRGTDVIDDDIQEMKAEACHTASEPKIRLQDFVSKKSLRTPLIISIVMQLSQQLSGINGIFYYSSSLFKGAGLEEDTAIHATSGVGAVMVSMTLVTIPLMDRLGRRTLHMVGLGGMFLFSILITLTLALKDEVEGFKIGSIVVSLIFVVFFALGPGSIPWLIVAELFAQGPRSVAISVSVLVNWVANFIVGYSFPFIQMKIKQLHPGSDVNNVNETCSSCTSPPLADVHLGQLSSSVLLPCAPLKTQTSPRGKTMQQGRAGNGESPH</sequence>
<keyword evidence="3" id="KW-1003">Cell membrane</keyword>
<evidence type="ECO:0000256" key="1">
    <source>
        <dbReference type="ARBA" id="ARBA00004651"/>
    </source>
</evidence>
<evidence type="ECO:0000256" key="4">
    <source>
        <dbReference type="ARBA" id="ARBA00022692"/>
    </source>
</evidence>
<dbReference type="InterPro" id="IPR005828">
    <property type="entry name" value="MFS_sugar_transport-like"/>
</dbReference>
<comment type="caution">
    <text evidence="11">The sequence shown here is derived from an EMBL/GenBank/DDBJ whole genome shotgun (WGS) entry which is preliminary data.</text>
</comment>
<keyword evidence="6 9" id="KW-0472">Membrane</keyword>
<dbReference type="PANTHER" id="PTHR23503:SF128">
    <property type="entry name" value="GLUCOSE TRANSPORTER TYPE 1"/>
    <property type="match status" value="1"/>
</dbReference>
<keyword evidence="2 7" id="KW-0813">Transport</keyword>
<feature type="transmembrane region" description="Helical" evidence="9">
    <location>
        <begin position="493"/>
        <end position="513"/>
    </location>
</feature>
<proteinExistence type="inferred from homology"/>
<dbReference type="STRING" id="400727.A0A2T7PS40"/>
<dbReference type="InterPro" id="IPR020846">
    <property type="entry name" value="MFS_dom"/>
</dbReference>
<keyword evidence="5 9" id="KW-1133">Transmembrane helix</keyword>
<evidence type="ECO:0000256" key="8">
    <source>
        <dbReference type="SAM" id="MobiDB-lite"/>
    </source>
</evidence>
<dbReference type="InterPro" id="IPR045263">
    <property type="entry name" value="GLUT"/>
</dbReference>
<keyword evidence="12" id="KW-1185">Reference proteome</keyword>
<dbReference type="Gene3D" id="1.20.1250.20">
    <property type="entry name" value="MFS general substrate transporter like domains"/>
    <property type="match status" value="1"/>
</dbReference>
<feature type="region of interest" description="Disordered" evidence="8">
    <location>
        <begin position="563"/>
        <end position="586"/>
    </location>
</feature>
<feature type="transmembrane region" description="Helical" evidence="9">
    <location>
        <begin position="153"/>
        <end position="172"/>
    </location>
</feature>
<feature type="transmembrane region" description="Helical" evidence="9">
    <location>
        <begin position="460"/>
        <end position="481"/>
    </location>
</feature>
<dbReference type="GO" id="GO:1990539">
    <property type="term" value="P:fructose import across plasma membrane"/>
    <property type="evidence" value="ECO:0007669"/>
    <property type="project" value="UniProtKB-ARBA"/>
</dbReference>
<feature type="domain" description="Major facilitator superfamily (MFS) profile" evidence="10">
    <location>
        <begin position="104"/>
        <end position="586"/>
    </location>
</feature>
<dbReference type="SUPFAM" id="SSF103473">
    <property type="entry name" value="MFS general substrate transporter"/>
    <property type="match status" value="1"/>
</dbReference>
<evidence type="ECO:0000313" key="12">
    <source>
        <dbReference type="Proteomes" id="UP000245119"/>
    </source>
</evidence>
<feature type="transmembrane region" description="Helical" evidence="9">
    <location>
        <begin position="207"/>
        <end position="233"/>
    </location>
</feature>
<protein>
    <recommendedName>
        <fullName evidence="10">Major facilitator superfamily (MFS) profile domain-containing protein</fullName>
    </recommendedName>
</protein>
<evidence type="ECO:0000256" key="7">
    <source>
        <dbReference type="RuleBase" id="RU003346"/>
    </source>
</evidence>
<dbReference type="OrthoDB" id="4540492at2759"/>
<organism evidence="11 12">
    <name type="scientific">Pomacea canaliculata</name>
    <name type="common">Golden apple snail</name>
    <dbReference type="NCBI Taxonomy" id="400727"/>
    <lineage>
        <taxon>Eukaryota</taxon>
        <taxon>Metazoa</taxon>
        <taxon>Spiralia</taxon>
        <taxon>Lophotrochozoa</taxon>
        <taxon>Mollusca</taxon>
        <taxon>Gastropoda</taxon>
        <taxon>Caenogastropoda</taxon>
        <taxon>Architaenioglossa</taxon>
        <taxon>Ampullarioidea</taxon>
        <taxon>Ampullariidae</taxon>
        <taxon>Pomacea</taxon>
    </lineage>
</organism>